<dbReference type="SUPFAM" id="SSF48371">
    <property type="entry name" value="ARM repeat"/>
    <property type="match status" value="1"/>
</dbReference>
<evidence type="ECO:0000259" key="16">
    <source>
        <dbReference type="Pfam" id="PF00588"/>
    </source>
</evidence>
<dbReference type="GO" id="GO:0004252">
    <property type="term" value="F:serine-type endopeptidase activity"/>
    <property type="evidence" value="ECO:0007669"/>
    <property type="project" value="InterPro"/>
</dbReference>
<dbReference type="InterPro" id="IPR045330">
    <property type="entry name" value="TRM3/TARBP1"/>
</dbReference>
<dbReference type="Pfam" id="PF00082">
    <property type="entry name" value="Peptidase_S8"/>
    <property type="match status" value="1"/>
</dbReference>
<dbReference type="Gramene" id="CDP08333">
    <property type="protein sequence ID" value="CDP08333"/>
    <property type="gene ID" value="GSCOC_T00027135001"/>
</dbReference>
<evidence type="ECO:0000256" key="9">
    <source>
        <dbReference type="ARBA" id="ARBA00093266"/>
    </source>
</evidence>
<dbReference type="Pfam" id="PF17766">
    <property type="entry name" value="fn3_6"/>
    <property type="match status" value="1"/>
</dbReference>
<dbReference type="InterPro" id="IPR029026">
    <property type="entry name" value="tRNA_m1G_MTases_N"/>
</dbReference>
<evidence type="ECO:0000256" key="2">
    <source>
        <dbReference type="ARBA" id="ARBA00022670"/>
    </source>
</evidence>
<dbReference type="InterPro" id="IPR001537">
    <property type="entry name" value="SpoU_MeTrfase"/>
</dbReference>
<feature type="domain" description="tRNA/rRNA methyltransferase SpoU type" evidence="16">
    <location>
        <begin position="1569"/>
        <end position="1711"/>
    </location>
</feature>
<evidence type="ECO:0000256" key="4">
    <source>
        <dbReference type="ARBA" id="ARBA00022691"/>
    </source>
</evidence>
<dbReference type="InterPro" id="IPR023828">
    <property type="entry name" value="Peptidase_S8_Ser-AS"/>
</dbReference>
<dbReference type="InterPro" id="IPR000209">
    <property type="entry name" value="Peptidase_S8/S53_dom"/>
</dbReference>
<dbReference type="Gene3D" id="3.40.1280.10">
    <property type="match status" value="1"/>
</dbReference>
<keyword evidence="4" id="KW-0949">S-adenosyl-L-methionine</keyword>
<dbReference type="GO" id="GO:0030488">
    <property type="term" value="P:tRNA methylation"/>
    <property type="evidence" value="ECO:0007669"/>
    <property type="project" value="InterPro"/>
</dbReference>
<dbReference type="FunFam" id="3.40.1280.10:FF:000010">
    <property type="entry name" value="probable methyltransferase TARBP1"/>
    <property type="match status" value="1"/>
</dbReference>
<dbReference type="CDD" id="cd18091">
    <property type="entry name" value="SpoU-like_TRM3-like"/>
    <property type="match status" value="1"/>
</dbReference>
<dbReference type="Gene3D" id="3.40.50.200">
    <property type="entry name" value="Peptidase S8/S53 domain"/>
    <property type="match status" value="1"/>
</dbReference>
<evidence type="ECO:0000259" key="15">
    <source>
        <dbReference type="Pfam" id="PF00082"/>
    </source>
</evidence>
<dbReference type="Pfam" id="PF00588">
    <property type="entry name" value="SpoU_methylase"/>
    <property type="match status" value="1"/>
</dbReference>
<keyword evidence="2" id="KW-0645">Protease</keyword>
<keyword evidence="3" id="KW-0808">Transferase</keyword>
<evidence type="ECO:0000256" key="12">
    <source>
        <dbReference type="ARBA" id="ARBA00093636"/>
    </source>
</evidence>
<gene>
    <name evidence="18" type="ORF">GSCOC_T00027135001</name>
</gene>
<evidence type="ECO:0000256" key="11">
    <source>
        <dbReference type="ARBA" id="ARBA00093594"/>
    </source>
</evidence>
<evidence type="ECO:0000259" key="17">
    <source>
        <dbReference type="Pfam" id="PF17766"/>
    </source>
</evidence>
<dbReference type="FunCoup" id="A0A068UL47">
    <property type="interactions" value="602"/>
</dbReference>
<dbReference type="PROSITE" id="PS51892">
    <property type="entry name" value="SUBTILASE"/>
    <property type="match status" value="1"/>
</dbReference>
<dbReference type="Proteomes" id="UP000295252">
    <property type="component" value="Chromosome X"/>
</dbReference>
<comment type="caution">
    <text evidence="14">Lacks conserved residue(s) required for the propagation of feature annotation.</text>
</comment>
<dbReference type="GO" id="GO:0003723">
    <property type="term" value="F:RNA binding"/>
    <property type="evidence" value="ECO:0007669"/>
    <property type="project" value="UniProtKB-KW"/>
</dbReference>
<accession>A0A068UL47</accession>
<keyword evidence="1" id="KW-0489">Methyltransferase</keyword>
<dbReference type="SUPFAM" id="SSF52743">
    <property type="entry name" value="Subtilisin-like"/>
    <property type="match status" value="1"/>
</dbReference>
<evidence type="ECO:0000256" key="1">
    <source>
        <dbReference type="ARBA" id="ARBA00022603"/>
    </source>
</evidence>
<feature type="domain" description="Subtilisin-like protease fibronectin type-III" evidence="17">
    <location>
        <begin position="2208"/>
        <end position="2302"/>
    </location>
</feature>
<keyword evidence="19" id="KW-1185">Reference proteome</keyword>
<evidence type="ECO:0000313" key="18">
    <source>
        <dbReference type="EMBL" id="CDP08333.1"/>
    </source>
</evidence>
<name>A0A068UL47_COFCA</name>
<dbReference type="CDD" id="cd02120">
    <property type="entry name" value="PA_subtilisin_like"/>
    <property type="match status" value="1"/>
</dbReference>
<keyword evidence="8" id="KW-0007">Acetylation</keyword>
<dbReference type="Gene3D" id="2.60.40.2310">
    <property type="match status" value="1"/>
</dbReference>
<dbReference type="InParanoid" id="A0A068UL47"/>
<evidence type="ECO:0000256" key="5">
    <source>
        <dbReference type="ARBA" id="ARBA00022801"/>
    </source>
</evidence>
<evidence type="ECO:0000256" key="14">
    <source>
        <dbReference type="PROSITE-ProRule" id="PRU01240"/>
    </source>
</evidence>
<dbReference type="PANTHER" id="PTHR12029:SF11">
    <property type="entry name" value="METHYLTRANSFERASE TARBP1-RELATED"/>
    <property type="match status" value="1"/>
</dbReference>
<evidence type="ECO:0000256" key="8">
    <source>
        <dbReference type="ARBA" id="ARBA00022990"/>
    </source>
</evidence>
<dbReference type="SUPFAM" id="SSF75217">
    <property type="entry name" value="alpha/beta knot"/>
    <property type="match status" value="1"/>
</dbReference>
<dbReference type="GO" id="GO:0141100">
    <property type="term" value="F:tRNA (guanine(18)-2'-O)-methyltransferase activity"/>
    <property type="evidence" value="ECO:0007669"/>
    <property type="project" value="UniProtKB-EC"/>
</dbReference>
<keyword evidence="7" id="KW-0694">RNA-binding</keyword>
<dbReference type="InterPro" id="IPR036852">
    <property type="entry name" value="Peptidase_S8/S53_dom_sf"/>
</dbReference>
<dbReference type="Gene3D" id="3.50.30.30">
    <property type="match status" value="1"/>
</dbReference>
<evidence type="ECO:0000313" key="19">
    <source>
        <dbReference type="Proteomes" id="UP000295252"/>
    </source>
</evidence>
<dbReference type="InterPro" id="IPR016024">
    <property type="entry name" value="ARM-type_fold"/>
</dbReference>
<comment type="similarity">
    <text evidence="14">Belongs to the peptidase S8 family.</text>
</comment>
<dbReference type="GO" id="GO:0006508">
    <property type="term" value="P:proteolysis"/>
    <property type="evidence" value="ECO:0007669"/>
    <property type="project" value="UniProtKB-KW"/>
</dbReference>
<dbReference type="InterPro" id="IPR041469">
    <property type="entry name" value="Subtilisin-like_FN3"/>
</dbReference>
<evidence type="ECO:0000256" key="13">
    <source>
        <dbReference type="ARBA" id="ARBA00093656"/>
    </source>
</evidence>
<dbReference type="PROSITE" id="PS00138">
    <property type="entry name" value="SUBTILASE_SER"/>
    <property type="match status" value="1"/>
</dbReference>
<dbReference type="EMBL" id="HG739115">
    <property type="protein sequence ID" value="CDP08333.1"/>
    <property type="molecule type" value="Genomic_DNA"/>
</dbReference>
<proteinExistence type="inferred from homology"/>
<comment type="function">
    <text evidence="10">S-adenosyl-L-methionine-dependent 2'-O-ribose methyltransferase that catalyzes the formation of 2'-O-methylguanosine at position 18 (Gm18) in a subset of tRNA. Selectively mediates Gm18 methylation of tRNAGln-TTG/CTG and tRNASer-TGA/GCT. Gm18 modification can enhance the stability of modified tRNAs.</text>
</comment>
<feature type="domain" description="Peptidase S8/S53" evidence="15">
    <location>
        <begin position="1732"/>
        <end position="2132"/>
    </location>
</feature>
<dbReference type="InterPro" id="IPR029028">
    <property type="entry name" value="Alpha/beta_knot_MTases"/>
</dbReference>
<sequence length="2310" mass="257658">MDPILNSLLSSFRRVPPAAIPAMLDCILASMSSSPSSLFASLLNEFPNITKDRMVGSNERDAERDYCIVSYVAALCHLLKRSVWIFYAGSITSEIELFVCRILIPLLKLARSSHLDIFNEVASMFFDAVLEMNSWDAVEATLVPFLFRLIGLSMGMIQSQESAMFEWSSCPILQDSDDHQPRLHCFQQCSDKPTNELNRDLIQSQFDYFPLPISCYILALTLDASLQCKHVVDCTCSLQVFAKKLIWDLCNLTFQMLLHSVEHRSFALSILLPSILRVLASHCAFEVSSGVKSHILTRKHLLEEIWKCCKKLFSMGLSERRDAYTILSLSLSTGAFNRRTKDGNVIVTRETFDLTVDNDFWDEIKRGLVDKETLTRKQSLHVLKSILNLRAESCQYPGLSHTITDRKSLDLCGMTKRERWAEEEAKSLGVGKLYNLNDHHLDNRQRWEAFILLYEMLEEYGTHLVEAAWHHQMNLLLQSSLSLENSVSSHGGDFRQNWMENLEEIYEWLAVLWERGFCHDNPQVRCLIMQSFLGVPWKDYGSNVRLVPEEFILGPLMQGLNDPVHHQDFGLKRVYSSCTIDAAASFLCQYCFYLDPRKQIKFLIDLASTAKKHSFGRPGLMCLVECIASAACGVEQHNNPRVAGFNDASLNMIQVKSGQGSSWKDDKVDLLDFLRYIIESSKQHFNANYRLQVCERMLDAATSVMAAVDIPLEILLHFISNLPREFTDFGGPLRFKIQKWLIKSDDKHCTASCRIPNLELLTALDGFPKKFTYSYPVEARFTFDDADIDKWEYEAKRWVRVIFLVSKQENLETLFTFLRDHGKNSVASISRWCAQFTPATSLNSSLTFLWSFCWKIITTPSGRSETEAEIRLGSYEALAHILKELVSVFSPLSFDVVVDDGKSCVSEADDRPTLDTLVQTFLQCVNNLIETGNLVRTRRAILINWKWICIECLLLIPKYVLEKGVYLRSCNIFLSDVTANWIFSDLVDSLENAGEVSVLPLLRSVRLIMELFASDRKGLVVTSSDGMNTRMMWDLVKSSWILHVSCNKRRVAPIAALLSSVLHYSVFGDECMHEIDGAPGPFKWFIEKILEEGTKSPRTIRLAALHLTGLLLANPMTIKYYLRELKLLTLYGSVAFDEDFEAELTENQDAKSEVSMLAQSPDPELTEEFINTELYARVSVAVLFYKLADMADMVGFCNGGRNSLAALASGKIFLLELLQSVLNDKDLAKELYKKHSSIHRRKIRAWQMICILSRFVYEDIAEEVMCSLHKALQRNNLPSVRQYQETFAIHIYLKFPSLVGQQLVPQLHNYDVRPQALSSYVFIAANVILHAGEEYQSGHLDELLPPTMPLLTSHHHTLRGFTQLLVYQVLHKLLPGIDAGPSIVMPLEKRCLEDLKSYLTENPDCARLRASMEGYLDAFDPKSSVTPAGIFASRVEEQEFECVPKTLMDQVTCFLNDTRDELRCSMARDAAVIKYEGLPSGDYSNSPKEAKNSNQEQPSFHLQEDVSLDFQKKFTLSDQETQTTAVFSIDNSKSLKLLAAIEKEDELLDQLLHSRNLAMQKLKARRQQFILVASLVDRIPNLAGLARTCEVFRAAGLAIADKNILSDKQFQLISVTAEKWVPIIEVPVSSMKNFLEKKKKEGFAILGLEQTANSKPLDQYAFPKRTVLVLGREKEGIPAEIIHVLDACIEIPQMGVIRSLNVHVSGAIALWEYTRQQSPVLLTHWKWCKLSSHTAATAAGNHQIPVIANDFNYGYASGMAPGARIAIYKALYAFGGYMSDVVAAVDQAVEDGVDILNLSIGPSKVPSGPSAFLNLLEMELLFATKAGVLVVQAAGNGGPSSSSMLSFSPWITSVAASITDRRYNSSVRLGNGQSFSGTGLAPPTVGEVFFPLAAAADVGQINSTDGLLTIDSCQSSEQFVRSLVQGKIVICTYTLDFDSEASGIATVADTMSKVGAAGFILTRNPDIGFEQIKGAAVTLQVPGVILNNMEASSALWEYYNANTIRSRNGRAIGFRATARILDGRRAIYTGQAPTVASYSSRGPDVNNELLENADVLKPNIMAPGSSIWAAWSPNSEGDAHIKGQIFALLSGTSMATPHIAGIAALIKQKHPHWNPSAIISAMTTTADIADQTGAPILAQKTKQISAATPFDFGGGAINPSRAIDPGLVFNINFMQYVKFLCSVPGVDDMSVRQAVGISCPIQKTWCSDLNTPSVTVSKLIGSRRILRKVTNVGNADEKYMLIVKEPLGVKVTVIPQVFKISVNASRRITIQFNATEATNAYTFGEILMLGEKKHVVRVPMAVYVSSTIGC</sequence>
<comment type="catalytic activity">
    <reaction evidence="9">
        <text>guanosine(18) in tRNA + S-adenosyl-L-methionine = 2'-O-methylguanosine(18) in tRNA + S-adenosyl-L-homocysteine + H(+)</text>
        <dbReference type="Rhea" id="RHEA:20077"/>
        <dbReference type="Rhea" id="RHEA-COMP:10190"/>
        <dbReference type="Rhea" id="RHEA-COMP:10192"/>
        <dbReference type="ChEBI" id="CHEBI:15378"/>
        <dbReference type="ChEBI" id="CHEBI:57856"/>
        <dbReference type="ChEBI" id="CHEBI:59789"/>
        <dbReference type="ChEBI" id="CHEBI:74269"/>
        <dbReference type="ChEBI" id="CHEBI:74445"/>
        <dbReference type="EC" id="2.1.1.34"/>
    </reaction>
    <physiologicalReaction direction="left-to-right" evidence="9">
        <dbReference type="Rhea" id="RHEA:20078"/>
    </physiologicalReaction>
</comment>
<evidence type="ECO:0000256" key="6">
    <source>
        <dbReference type="ARBA" id="ARBA00022825"/>
    </source>
</evidence>
<keyword evidence="5" id="KW-0378">Hydrolase</keyword>
<dbReference type="InterPro" id="IPR044748">
    <property type="entry name" value="Trm3/TARBP1_C"/>
</dbReference>
<dbReference type="PhylomeDB" id="A0A068UL47"/>
<keyword evidence="6" id="KW-0720">Serine protease</keyword>
<evidence type="ECO:0000256" key="7">
    <source>
        <dbReference type="ARBA" id="ARBA00022884"/>
    </source>
</evidence>
<evidence type="ECO:0000256" key="3">
    <source>
        <dbReference type="ARBA" id="ARBA00022679"/>
    </source>
</evidence>
<protein>
    <recommendedName>
        <fullName evidence="12">tRNA (guanosine(18)-2'-O)-methyltransferase TARBP1</fullName>
        <ecNumber evidence="11">2.1.1.34</ecNumber>
    </recommendedName>
    <alternativeName>
        <fullName evidence="13">TAR RNA-binding protein 1</fullName>
    </alternativeName>
</protein>
<evidence type="ECO:0000256" key="10">
    <source>
        <dbReference type="ARBA" id="ARBA00093361"/>
    </source>
</evidence>
<reference evidence="19" key="1">
    <citation type="journal article" date="2014" name="Science">
        <title>The coffee genome provides insight into the convergent evolution of caffeine biosynthesis.</title>
        <authorList>
            <person name="Denoeud F."/>
            <person name="Carretero-Paulet L."/>
            <person name="Dereeper A."/>
            <person name="Droc G."/>
            <person name="Guyot R."/>
            <person name="Pietrella M."/>
            <person name="Zheng C."/>
            <person name="Alberti A."/>
            <person name="Anthony F."/>
            <person name="Aprea G."/>
            <person name="Aury J.M."/>
            <person name="Bento P."/>
            <person name="Bernard M."/>
            <person name="Bocs S."/>
            <person name="Campa C."/>
            <person name="Cenci A."/>
            <person name="Combes M.C."/>
            <person name="Crouzillat D."/>
            <person name="Da Silva C."/>
            <person name="Daddiego L."/>
            <person name="De Bellis F."/>
            <person name="Dussert S."/>
            <person name="Garsmeur O."/>
            <person name="Gayraud T."/>
            <person name="Guignon V."/>
            <person name="Jahn K."/>
            <person name="Jamilloux V."/>
            <person name="Joet T."/>
            <person name="Labadie K."/>
            <person name="Lan T."/>
            <person name="Leclercq J."/>
            <person name="Lepelley M."/>
            <person name="Leroy T."/>
            <person name="Li L.T."/>
            <person name="Librado P."/>
            <person name="Lopez L."/>
            <person name="Munoz A."/>
            <person name="Noel B."/>
            <person name="Pallavicini A."/>
            <person name="Perrotta G."/>
            <person name="Poncet V."/>
            <person name="Pot D."/>
            <person name="Priyono X."/>
            <person name="Rigoreau M."/>
            <person name="Rouard M."/>
            <person name="Rozas J."/>
            <person name="Tranchant-Dubreuil C."/>
            <person name="VanBuren R."/>
            <person name="Zhang Q."/>
            <person name="Andrade A.C."/>
            <person name="Argout X."/>
            <person name="Bertrand B."/>
            <person name="de Kochko A."/>
            <person name="Graziosi G."/>
            <person name="Henry R.J."/>
            <person name="Jayarama X."/>
            <person name="Ming R."/>
            <person name="Nagai C."/>
            <person name="Rounsley S."/>
            <person name="Sankoff D."/>
            <person name="Giuliano G."/>
            <person name="Albert V.A."/>
            <person name="Wincker P."/>
            <person name="Lashermes P."/>
        </authorList>
    </citation>
    <scope>NUCLEOTIDE SEQUENCE [LARGE SCALE GENOMIC DNA]</scope>
    <source>
        <strain evidence="19">cv. DH200-94</strain>
    </source>
</reference>
<dbReference type="EC" id="2.1.1.34" evidence="11"/>
<dbReference type="PANTHER" id="PTHR12029">
    <property type="entry name" value="RNA METHYLTRANSFERASE"/>
    <property type="match status" value="1"/>
</dbReference>
<dbReference type="STRING" id="49390.A0A068UL47"/>
<dbReference type="OrthoDB" id="241340at2759"/>
<organism evidence="18 19">
    <name type="scientific">Coffea canephora</name>
    <name type="common">Robusta coffee</name>
    <dbReference type="NCBI Taxonomy" id="49390"/>
    <lineage>
        <taxon>Eukaryota</taxon>
        <taxon>Viridiplantae</taxon>
        <taxon>Streptophyta</taxon>
        <taxon>Embryophyta</taxon>
        <taxon>Tracheophyta</taxon>
        <taxon>Spermatophyta</taxon>
        <taxon>Magnoliopsida</taxon>
        <taxon>eudicotyledons</taxon>
        <taxon>Gunneridae</taxon>
        <taxon>Pentapetalae</taxon>
        <taxon>asterids</taxon>
        <taxon>lamiids</taxon>
        <taxon>Gentianales</taxon>
        <taxon>Rubiaceae</taxon>
        <taxon>Ixoroideae</taxon>
        <taxon>Gardenieae complex</taxon>
        <taxon>Bertiereae - Coffeeae clade</taxon>
        <taxon>Coffeeae</taxon>
        <taxon>Coffea</taxon>
    </lineage>
</organism>